<feature type="region of interest" description="Disordered" evidence="1">
    <location>
        <begin position="1"/>
        <end position="22"/>
    </location>
</feature>
<accession>A0ABT1IGT4</accession>
<keyword evidence="4" id="KW-1185">Reference proteome</keyword>
<gene>
    <name evidence="3" type="ORF">LV75_004369</name>
</gene>
<keyword evidence="2" id="KW-0472">Membrane</keyword>
<dbReference type="Proteomes" id="UP001205185">
    <property type="component" value="Unassembled WGS sequence"/>
</dbReference>
<comment type="caution">
    <text evidence="3">The sequence shown here is derived from an EMBL/GenBank/DDBJ whole genome shotgun (WGS) entry which is preliminary data.</text>
</comment>
<keyword evidence="2" id="KW-1133">Transmembrane helix</keyword>
<evidence type="ECO:0000313" key="3">
    <source>
        <dbReference type="EMBL" id="MCP2271855.1"/>
    </source>
</evidence>
<proteinExistence type="predicted"/>
<dbReference type="EMBL" id="JAMTCO010000010">
    <property type="protein sequence ID" value="MCP2271855.1"/>
    <property type="molecule type" value="Genomic_DNA"/>
</dbReference>
<evidence type="ECO:0000256" key="1">
    <source>
        <dbReference type="SAM" id="MobiDB-lite"/>
    </source>
</evidence>
<organism evidence="3 4">
    <name type="scientific">Actinokineospora diospyrosa</name>
    <dbReference type="NCBI Taxonomy" id="103728"/>
    <lineage>
        <taxon>Bacteria</taxon>
        <taxon>Bacillati</taxon>
        <taxon>Actinomycetota</taxon>
        <taxon>Actinomycetes</taxon>
        <taxon>Pseudonocardiales</taxon>
        <taxon>Pseudonocardiaceae</taxon>
        <taxon>Actinokineospora</taxon>
    </lineage>
</organism>
<evidence type="ECO:0000256" key="2">
    <source>
        <dbReference type="SAM" id="Phobius"/>
    </source>
</evidence>
<dbReference type="RefSeq" id="WP_253888810.1">
    <property type="nucleotide sequence ID" value="NZ_BAAAVB010000003.1"/>
</dbReference>
<reference evidence="3 4" key="1">
    <citation type="submission" date="2022-06" db="EMBL/GenBank/DDBJ databases">
        <title>Genomic Encyclopedia of Archaeal and Bacterial Type Strains, Phase II (KMG-II): from individual species to whole genera.</title>
        <authorList>
            <person name="Goeker M."/>
        </authorList>
    </citation>
    <scope>NUCLEOTIDE SEQUENCE [LARGE SCALE GENOMIC DNA]</scope>
    <source>
        <strain evidence="3 4">DSM 44255</strain>
    </source>
</reference>
<feature type="transmembrane region" description="Helical" evidence="2">
    <location>
        <begin position="43"/>
        <end position="65"/>
    </location>
</feature>
<evidence type="ECO:0000313" key="4">
    <source>
        <dbReference type="Proteomes" id="UP001205185"/>
    </source>
</evidence>
<sequence>MSKPEGPETPAEQPTPEADERPLDFLEGKVEPAGRPVRKMLPLWAVAIIAVLIAGIGFVVFRYVLDDDGPANAECASVSGSGDDAKVEIVGCGDSAAFRVAARKDLSATGCAEGAYREMRTDKDLLCLMPNFLAGKCYVPDDPNQAFKVGSCEAQDAIRVTEELSNTSDPSPCPDGNGLGYPEPPVVFCLETPNAPRS</sequence>
<keyword evidence="2" id="KW-0812">Transmembrane</keyword>
<name>A0ABT1IGT4_9PSEU</name>
<protein>
    <submittedName>
        <fullName evidence="3">Uncharacterized protein</fullName>
    </submittedName>
</protein>